<dbReference type="Gene3D" id="3.90.226.10">
    <property type="entry name" value="2-enoyl-CoA Hydratase, Chain A, domain 1"/>
    <property type="match status" value="1"/>
</dbReference>
<protein>
    <submittedName>
        <fullName evidence="2">C-terminal processing protease CtpA/Prc</fullName>
    </submittedName>
</protein>
<dbReference type="InterPro" id="IPR029045">
    <property type="entry name" value="ClpP/crotonase-like_dom_sf"/>
</dbReference>
<dbReference type="Gene3D" id="3.30.750.44">
    <property type="match status" value="1"/>
</dbReference>
<sequence length="735" mass="84068">MNKTLITLLIIVSLSCQGQKNEKFNLGFEKQTDQESLSDGWFKWGNYKLAIDSVAHLGEKSGKITSDKAGSSFGSIAYKIPANYQGKKIRLEGFMKIKNVEDGFAGLLLRIDGNGGTLVFDNMQNRNITGTKDWQKYTITLDYPENAQNIYIAGILSGKGEAWFDDFTLSIDGKNIQTLKEVEKKLSKVHLDKEFDNGSLIELSNLTNKKIEQLELLGRIWGFLKYHHPKIAKGNYNWDYELFRFLPKYIKAENAIERDRLLVEWIDTLGEVKKCTKCKPTDENAFLKPDLEWINNQSAELKTKLLYIYNNRSQGKHYYIEMTANVGNPEFKNENPYSNMPYPDDGFRLLSLYRYWNMINYFFPYKHLMDEDWNKKLKEYIPVFINAKNELEYELATIQMISDIQDTHANLWGGADKIDEWKGSNYPPIHVRFIENQLVVTDYYNQELKNEIGLEIGDVITKINGNAIDKIIKENSRYYPASNKPTRLRNISEDILRSNSDNIKIEFVSANSTPQTKTLKLYPKDSLDIYRWYRKSDEKSFEMLADNIGYVTLQNIKKEDISKIKNEFKDTEGIIIDIRNYPSTFVPFSLGSYFVSSSTPFVKFTNGNIDNPGEFTFTKSLKIPSRGRTYKGKLIVLVNELSQSQAEYTSMAFRAGDHTTIIGSTTAGADGNVSAILLPGGLRTMISGIGVNYPNGDETQRVGIIPDIEVQPTIESIRNGKDELLEKAIEVILNK</sequence>
<name>A0ABU1K816_9FLAO</name>
<accession>A0ABU1K816</accession>
<keyword evidence="2" id="KW-0378">Hydrolase</keyword>
<dbReference type="GO" id="GO:0008233">
    <property type="term" value="F:peptidase activity"/>
    <property type="evidence" value="ECO:0007669"/>
    <property type="project" value="UniProtKB-KW"/>
</dbReference>
<proteinExistence type="predicted"/>
<keyword evidence="2" id="KW-0645">Protease</keyword>
<dbReference type="PANTHER" id="PTHR32060:SF30">
    <property type="entry name" value="CARBOXY-TERMINAL PROCESSING PROTEASE CTPA"/>
    <property type="match status" value="1"/>
</dbReference>
<evidence type="ECO:0000313" key="2">
    <source>
        <dbReference type="EMBL" id="MDR6301759.1"/>
    </source>
</evidence>
<dbReference type="RefSeq" id="WP_309729448.1">
    <property type="nucleotide sequence ID" value="NZ_JAVDQA010000007.1"/>
</dbReference>
<dbReference type="EMBL" id="JAVDQA010000007">
    <property type="protein sequence ID" value="MDR6301759.1"/>
    <property type="molecule type" value="Genomic_DNA"/>
</dbReference>
<keyword evidence="3" id="KW-1185">Reference proteome</keyword>
<comment type="caution">
    <text evidence="2">The sequence shown here is derived from an EMBL/GenBank/DDBJ whole genome shotgun (WGS) entry which is preliminary data.</text>
</comment>
<dbReference type="Gene3D" id="2.60.120.260">
    <property type="entry name" value="Galactose-binding domain-like"/>
    <property type="match status" value="1"/>
</dbReference>
<evidence type="ECO:0000313" key="3">
    <source>
        <dbReference type="Proteomes" id="UP001257659"/>
    </source>
</evidence>
<dbReference type="PROSITE" id="PS51257">
    <property type="entry name" value="PROKAR_LIPOPROTEIN"/>
    <property type="match status" value="1"/>
</dbReference>
<dbReference type="PANTHER" id="PTHR32060">
    <property type="entry name" value="TAIL-SPECIFIC PROTEASE"/>
    <property type="match status" value="1"/>
</dbReference>
<dbReference type="GO" id="GO:0006508">
    <property type="term" value="P:proteolysis"/>
    <property type="evidence" value="ECO:0007669"/>
    <property type="project" value="UniProtKB-KW"/>
</dbReference>
<dbReference type="InterPro" id="IPR005151">
    <property type="entry name" value="Tail-specific_protease"/>
</dbReference>
<feature type="domain" description="Tail specific protease" evidence="1">
    <location>
        <begin position="514"/>
        <end position="711"/>
    </location>
</feature>
<dbReference type="Gene3D" id="2.30.42.10">
    <property type="match status" value="1"/>
</dbReference>
<dbReference type="SMART" id="SM00245">
    <property type="entry name" value="TSPc"/>
    <property type="match status" value="1"/>
</dbReference>
<gene>
    <name evidence="2" type="ORF">GGR31_002429</name>
</gene>
<dbReference type="Proteomes" id="UP001257659">
    <property type="component" value="Unassembled WGS sequence"/>
</dbReference>
<dbReference type="InterPro" id="IPR036034">
    <property type="entry name" value="PDZ_sf"/>
</dbReference>
<organism evidence="2 3">
    <name type="scientific">Mesonia maritima</name>
    <dbReference type="NCBI Taxonomy" id="1793873"/>
    <lineage>
        <taxon>Bacteria</taxon>
        <taxon>Pseudomonadati</taxon>
        <taxon>Bacteroidota</taxon>
        <taxon>Flavobacteriia</taxon>
        <taxon>Flavobacteriales</taxon>
        <taxon>Flavobacteriaceae</taxon>
        <taxon>Mesonia</taxon>
    </lineage>
</organism>
<dbReference type="Pfam" id="PF03572">
    <property type="entry name" value="Peptidase_S41"/>
    <property type="match status" value="1"/>
</dbReference>
<reference evidence="2 3" key="1">
    <citation type="submission" date="2023-07" db="EMBL/GenBank/DDBJ databases">
        <title>Genomic Encyclopedia of Type Strains, Phase IV (KMG-IV): sequencing the most valuable type-strain genomes for metagenomic binning, comparative biology and taxonomic classification.</title>
        <authorList>
            <person name="Goeker M."/>
        </authorList>
    </citation>
    <scope>NUCLEOTIDE SEQUENCE [LARGE SCALE GENOMIC DNA]</scope>
    <source>
        <strain evidence="2 3">DSM 102814</strain>
    </source>
</reference>
<evidence type="ECO:0000259" key="1">
    <source>
        <dbReference type="SMART" id="SM00245"/>
    </source>
</evidence>
<dbReference type="SUPFAM" id="SSF52096">
    <property type="entry name" value="ClpP/crotonase"/>
    <property type="match status" value="1"/>
</dbReference>
<dbReference type="CDD" id="cd07562">
    <property type="entry name" value="Peptidase_S41_TRI"/>
    <property type="match status" value="1"/>
</dbReference>